<dbReference type="InterPro" id="IPR009004">
    <property type="entry name" value="Transposase_Mu_C"/>
</dbReference>
<dbReference type="AlphaFoldDB" id="A0A844GBY8"/>
<feature type="domain" description="Integrase catalytic" evidence="1">
    <location>
        <begin position="203"/>
        <end position="404"/>
    </location>
</feature>
<name>A0A844GBY8_9NEIS</name>
<dbReference type="Gene3D" id="3.30.420.10">
    <property type="entry name" value="Ribonuclease H-like superfamily/Ribonuclease H"/>
    <property type="match status" value="1"/>
</dbReference>
<keyword evidence="3" id="KW-1185">Reference proteome</keyword>
<dbReference type="PROSITE" id="PS50994">
    <property type="entry name" value="INTEGRASE"/>
    <property type="match status" value="1"/>
</dbReference>
<comment type="caution">
    <text evidence="2">The sequence shown here is derived from an EMBL/GenBank/DDBJ whole genome shotgun (WGS) entry which is preliminary data.</text>
</comment>
<dbReference type="InterPro" id="IPR015378">
    <property type="entry name" value="Transposase-like_Mu_C"/>
</dbReference>
<organism evidence="2 3">
    <name type="scientific">Paludibacterium denitrificans</name>
    <dbReference type="NCBI Taxonomy" id="2675226"/>
    <lineage>
        <taxon>Bacteria</taxon>
        <taxon>Pseudomonadati</taxon>
        <taxon>Pseudomonadota</taxon>
        <taxon>Betaproteobacteria</taxon>
        <taxon>Neisseriales</taxon>
        <taxon>Chromobacteriaceae</taxon>
        <taxon>Paludibacterium</taxon>
    </lineage>
</organism>
<dbReference type="InterPro" id="IPR001584">
    <property type="entry name" value="Integrase_cat-core"/>
</dbReference>
<dbReference type="EMBL" id="WLYX01000001">
    <property type="protein sequence ID" value="MTD33983.1"/>
    <property type="molecule type" value="Genomic_DNA"/>
</dbReference>
<proteinExistence type="predicted"/>
<evidence type="ECO:0000313" key="2">
    <source>
        <dbReference type="EMBL" id="MTD33983.1"/>
    </source>
</evidence>
<evidence type="ECO:0000313" key="3">
    <source>
        <dbReference type="Proteomes" id="UP000446658"/>
    </source>
</evidence>
<dbReference type="SUPFAM" id="SSF53098">
    <property type="entry name" value="Ribonuclease H-like"/>
    <property type="match status" value="1"/>
</dbReference>
<dbReference type="InterPro" id="IPR012337">
    <property type="entry name" value="RNaseH-like_sf"/>
</dbReference>
<dbReference type="Pfam" id="PF09299">
    <property type="entry name" value="Mu-transpos_C"/>
    <property type="match status" value="1"/>
</dbReference>
<reference evidence="2 3" key="1">
    <citation type="submission" date="2019-11" db="EMBL/GenBank/DDBJ databases">
        <title>Draft genome sequence of Paludibacterium sp. dN18-1.</title>
        <authorList>
            <person name="Im W.-T."/>
        </authorList>
    </citation>
    <scope>NUCLEOTIDE SEQUENCE [LARGE SCALE GENOMIC DNA]</scope>
    <source>
        <strain evidence="3">dN 18-1</strain>
    </source>
</reference>
<evidence type="ECO:0000259" key="1">
    <source>
        <dbReference type="PROSITE" id="PS50994"/>
    </source>
</evidence>
<dbReference type="GO" id="GO:0015074">
    <property type="term" value="P:DNA integration"/>
    <property type="evidence" value="ECO:0007669"/>
    <property type="project" value="InterPro"/>
</dbReference>
<dbReference type="Proteomes" id="UP000446658">
    <property type="component" value="Unassembled WGS sequence"/>
</dbReference>
<gene>
    <name evidence="2" type="ORF">GKE73_16210</name>
</gene>
<dbReference type="InterPro" id="IPR036397">
    <property type="entry name" value="RNaseH_sf"/>
</dbReference>
<sequence length="475" mass="53191">MVTKLVSAPVVALPAVKTKEQQLELALTSRQQTVEGARKGVLVAIERLMAGCGVSREAAIHTLLTQAKAGMLDPHLDMMLRAAHDGRGRKGLNGPYPSIRTIKGWRALEKEGHLAPKTAMTALLDVPEWAAAFLRLWQLPSKPNVTHSYEQFRREWAGSPEDLPSIHQVRRFIGKLGNVSRQTGRIGPREMKNIKPFVRRDISDLLPNDVWTADGHTFDAEVQHPFHGKPFRPEITAIIDVATRRIVGWSVGLAESSLAVLDAITHAVTREGVMAIFYVDNGSGYKNDLLRNESTGIMGRLGAEMHFAKPYNSQAKGAVERLHQSVFVRAARELQSYIGVDMDREAKLAQFKITRKAVKTGGTVNLISWPQFIEFINQRIADYNARPHSSLNGISPDMKLAEFIALGWEPHTLKPGEDAYLFRPQVERVIRRGEIQLYGNRYFSRELEEFHGEQLRIGYDVNDASRYGFMPTMAG</sequence>
<protein>
    <submittedName>
        <fullName evidence="2">DDE-type integrase/transposase/recombinase</fullName>
    </submittedName>
</protein>
<dbReference type="SUPFAM" id="SSF50610">
    <property type="entry name" value="mu transposase, C-terminal domain"/>
    <property type="match status" value="1"/>
</dbReference>
<dbReference type="GO" id="GO:0003676">
    <property type="term" value="F:nucleic acid binding"/>
    <property type="evidence" value="ECO:0007669"/>
    <property type="project" value="InterPro"/>
</dbReference>
<accession>A0A844GBY8</accession>